<proteinExistence type="predicted"/>
<sequence>MYVTAHQQWLRHQFNVMRSTTNNLLLRGFDDDLPAKNWFSIKAVLDLRRLNNAFRHFSDSRPKVKLLRSATIFGIILFRDQNSKYYTKTNRYDLFN</sequence>
<name>A0ACC0IF50_9ERIC</name>
<dbReference type="Proteomes" id="UP001060215">
    <property type="component" value="Chromosome 6"/>
</dbReference>
<evidence type="ECO:0000313" key="1">
    <source>
        <dbReference type="EMBL" id="KAI8024226.1"/>
    </source>
</evidence>
<reference evidence="1 2" key="1">
    <citation type="journal article" date="2022" name="Plant J.">
        <title>Chromosome-level genome of Camellia lanceoleosa provides a valuable resource for understanding genome evolution and self-incompatibility.</title>
        <authorList>
            <person name="Gong W."/>
            <person name="Xiao S."/>
            <person name="Wang L."/>
            <person name="Liao Z."/>
            <person name="Chang Y."/>
            <person name="Mo W."/>
            <person name="Hu G."/>
            <person name="Li W."/>
            <person name="Zhao G."/>
            <person name="Zhu H."/>
            <person name="Hu X."/>
            <person name="Ji K."/>
            <person name="Xiang X."/>
            <person name="Song Q."/>
            <person name="Yuan D."/>
            <person name="Jin S."/>
            <person name="Zhang L."/>
        </authorList>
    </citation>
    <scope>NUCLEOTIDE SEQUENCE [LARGE SCALE GENOMIC DNA]</scope>
    <source>
        <strain evidence="1">SQ_2022a</strain>
    </source>
</reference>
<organism evidence="1 2">
    <name type="scientific">Camellia lanceoleosa</name>
    <dbReference type="NCBI Taxonomy" id="1840588"/>
    <lineage>
        <taxon>Eukaryota</taxon>
        <taxon>Viridiplantae</taxon>
        <taxon>Streptophyta</taxon>
        <taxon>Embryophyta</taxon>
        <taxon>Tracheophyta</taxon>
        <taxon>Spermatophyta</taxon>
        <taxon>Magnoliopsida</taxon>
        <taxon>eudicotyledons</taxon>
        <taxon>Gunneridae</taxon>
        <taxon>Pentapetalae</taxon>
        <taxon>asterids</taxon>
        <taxon>Ericales</taxon>
        <taxon>Theaceae</taxon>
        <taxon>Camellia</taxon>
    </lineage>
</organism>
<accession>A0ACC0IF50</accession>
<gene>
    <name evidence="1" type="ORF">LOK49_LG03G02281</name>
</gene>
<keyword evidence="2" id="KW-1185">Reference proteome</keyword>
<protein>
    <submittedName>
        <fullName evidence="1">Uncharacterized protein</fullName>
    </submittedName>
</protein>
<dbReference type="EMBL" id="CM045763">
    <property type="protein sequence ID" value="KAI8024226.1"/>
    <property type="molecule type" value="Genomic_DNA"/>
</dbReference>
<evidence type="ECO:0000313" key="2">
    <source>
        <dbReference type="Proteomes" id="UP001060215"/>
    </source>
</evidence>
<comment type="caution">
    <text evidence="1">The sequence shown here is derived from an EMBL/GenBank/DDBJ whole genome shotgun (WGS) entry which is preliminary data.</text>
</comment>